<dbReference type="AlphaFoldDB" id="A0A3D8YIA5"/>
<dbReference type="EMBL" id="QNUL01000001">
    <property type="protein sequence ID" value="REA64522.1"/>
    <property type="molecule type" value="Genomic_DNA"/>
</dbReference>
<reference evidence="1 2" key="1">
    <citation type="submission" date="2018-07" db="EMBL/GenBank/DDBJ databases">
        <title>Dyadobacter roseus sp. nov., isolated from rose rhizosphere soil.</title>
        <authorList>
            <person name="Chen L."/>
        </authorList>
    </citation>
    <scope>NUCLEOTIDE SEQUENCE [LARGE SCALE GENOMIC DNA]</scope>
    <source>
        <strain evidence="1 2">RS19</strain>
    </source>
</reference>
<accession>A0A3D8YIA5</accession>
<proteinExistence type="predicted"/>
<dbReference type="SUPFAM" id="SSF109854">
    <property type="entry name" value="DinB/YfiT-like putative metalloenzymes"/>
    <property type="match status" value="1"/>
</dbReference>
<dbReference type="InterPro" id="IPR034660">
    <property type="entry name" value="DinB/YfiT-like"/>
</dbReference>
<dbReference type="Gene3D" id="1.20.120.450">
    <property type="entry name" value="dinb family like domain"/>
    <property type="match status" value="1"/>
</dbReference>
<evidence type="ECO:0008006" key="3">
    <source>
        <dbReference type="Google" id="ProtNLM"/>
    </source>
</evidence>
<gene>
    <name evidence="1" type="ORF">DSL64_00890</name>
</gene>
<dbReference type="InterPro" id="IPR011466">
    <property type="entry name" value="DUF1572"/>
</dbReference>
<comment type="caution">
    <text evidence="1">The sequence shown here is derived from an EMBL/GenBank/DDBJ whole genome shotgun (WGS) entry which is preliminary data.</text>
</comment>
<name>A0A3D8YIA5_9BACT</name>
<sequence length="152" mass="17505">MTNQEFATLYSRELNKLVNEVKAYGAEDDMWIVLPGTINSGGNLVQHLIGNLRTYIGLTLGKNPYVRDRDAEFTKRLFAKDRLISELQLLDSIINATLNGLSEQDLRNEYPHHVLSLFPEQTVKMILLHLLNHLGYHLGQINYHRRFVSQSE</sequence>
<evidence type="ECO:0000313" key="1">
    <source>
        <dbReference type="EMBL" id="REA64522.1"/>
    </source>
</evidence>
<dbReference type="Pfam" id="PF07609">
    <property type="entry name" value="DUF1572"/>
    <property type="match status" value="1"/>
</dbReference>
<organism evidence="1 2">
    <name type="scientific">Dyadobacter luteus</name>
    <dbReference type="NCBI Taxonomy" id="2259619"/>
    <lineage>
        <taxon>Bacteria</taxon>
        <taxon>Pseudomonadati</taxon>
        <taxon>Bacteroidota</taxon>
        <taxon>Cytophagia</taxon>
        <taxon>Cytophagales</taxon>
        <taxon>Spirosomataceae</taxon>
        <taxon>Dyadobacter</taxon>
    </lineage>
</organism>
<keyword evidence="2" id="KW-1185">Reference proteome</keyword>
<evidence type="ECO:0000313" key="2">
    <source>
        <dbReference type="Proteomes" id="UP000256373"/>
    </source>
</evidence>
<dbReference type="OrthoDB" id="893570at2"/>
<protein>
    <recommendedName>
        <fullName evidence="3">DinB superfamily protein</fullName>
    </recommendedName>
</protein>
<dbReference type="Proteomes" id="UP000256373">
    <property type="component" value="Unassembled WGS sequence"/>
</dbReference>